<keyword evidence="2" id="KW-0805">Transcription regulation</keyword>
<dbReference type="Pfam" id="PF03466">
    <property type="entry name" value="LysR_substrate"/>
    <property type="match status" value="1"/>
</dbReference>
<evidence type="ECO:0000256" key="1">
    <source>
        <dbReference type="ARBA" id="ARBA00009437"/>
    </source>
</evidence>
<dbReference type="Proteomes" id="UP000664904">
    <property type="component" value="Chromosome"/>
</dbReference>
<evidence type="ECO:0000256" key="2">
    <source>
        <dbReference type="ARBA" id="ARBA00023015"/>
    </source>
</evidence>
<dbReference type="InterPro" id="IPR036390">
    <property type="entry name" value="WH_DNA-bd_sf"/>
</dbReference>
<dbReference type="InterPro" id="IPR000847">
    <property type="entry name" value="LysR_HTH_N"/>
</dbReference>
<keyword evidence="3" id="KW-0238">DNA-binding</keyword>
<organism evidence="6 7">
    <name type="scientific">Pseudoalteromonas xiamenensis</name>
    <dbReference type="NCBI Taxonomy" id="882626"/>
    <lineage>
        <taxon>Bacteria</taxon>
        <taxon>Pseudomonadati</taxon>
        <taxon>Pseudomonadota</taxon>
        <taxon>Gammaproteobacteria</taxon>
        <taxon>Alteromonadales</taxon>
        <taxon>Pseudoalteromonadaceae</taxon>
        <taxon>Pseudoalteromonas</taxon>
    </lineage>
</organism>
<dbReference type="InterPro" id="IPR005119">
    <property type="entry name" value="LysR_subst-bd"/>
</dbReference>
<dbReference type="SUPFAM" id="SSF46785">
    <property type="entry name" value="Winged helix' DNA-binding domain"/>
    <property type="match status" value="1"/>
</dbReference>
<evidence type="ECO:0000259" key="5">
    <source>
        <dbReference type="PROSITE" id="PS50931"/>
    </source>
</evidence>
<comment type="similarity">
    <text evidence="1">Belongs to the LysR transcriptional regulatory family.</text>
</comment>
<dbReference type="Gene3D" id="3.40.190.290">
    <property type="match status" value="1"/>
</dbReference>
<sequence length="298" mass="33830">MTINNLFEGIPVFVQVVKSRGFGAAAEVLGHSSSHVSKTINKLEGRLGVRLMNRTTRTLALTPEGEAFYQQCLLLMQDAENALNLVNQEDQMPKGELKISCPIGLAHSHLEPILANYLHKYPNVSLELDLSDKHIDLIAEGYDLAIRATAQLPESSLICKKIYATEIITVASKGYIERFGRPYHPRELPQHHCICYSNLKTPGRWLFTHKNGEMFDVTVKQKIRCNNGQMETQMVRSGLGISRLPKFYLKEALEKGELEILFEDFERPEVSVYALYPSRKHLSAKVRRFIDMLSEELT</sequence>
<dbReference type="KEGG" id="pxi:J5O05_12095"/>
<dbReference type="Pfam" id="PF00126">
    <property type="entry name" value="HTH_1"/>
    <property type="match status" value="1"/>
</dbReference>
<dbReference type="AlphaFoldDB" id="A0A975DG81"/>
<reference evidence="6" key="1">
    <citation type="submission" date="2021-03" db="EMBL/GenBank/DDBJ databases">
        <title>Complete Genome of Pseudoalteromonas xiamenensis STKMTI.2, a new potential marine bacterium producing anti-Vibrio compounds.</title>
        <authorList>
            <person name="Handayani D.P."/>
            <person name="Isnansetyo A."/>
            <person name="Istiqomah I."/>
            <person name="Jumina J."/>
        </authorList>
    </citation>
    <scope>NUCLEOTIDE SEQUENCE</scope>
    <source>
        <strain evidence="6">STKMTI.2</strain>
    </source>
</reference>
<proteinExistence type="inferred from homology"/>
<name>A0A975DG81_9GAMM</name>
<evidence type="ECO:0000313" key="7">
    <source>
        <dbReference type="Proteomes" id="UP000664904"/>
    </source>
</evidence>
<evidence type="ECO:0000313" key="6">
    <source>
        <dbReference type="EMBL" id="QTH70670.1"/>
    </source>
</evidence>
<feature type="domain" description="HTH lysR-type" evidence="5">
    <location>
        <begin position="12"/>
        <end position="62"/>
    </location>
</feature>
<dbReference type="RefSeq" id="WP_208842254.1">
    <property type="nucleotide sequence ID" value="NZ_CP072133.1"/>
</dbReference>
<dbReference type="PANTHER" id="PTHR30537:SF5">
    <property type="entry name" value="HTH-TYPE TRANSCRIPTIONAL ACTIVATOR TTDR-RELATED"/>
    <property type="match status" value="1"/>
</dbReference>
<dbReference type="CDD" id="cd08422">
    <property type="entry name" value="PBP2_CrgA_like"/>
    <property type="match status" value="1"/>
</dbReference>
<dbReference type="InterPro" id="IPR036388">
    <property type="entry name" value="WH-like_DNA-bd_sf"/>
</dbReference>
<accession>A0A975DG81</accession>
<evidence type="ECO:0000256" key="4">
    <source>
        <dbReference type="ARBA" id="ARBA00023163"/>
    </source>
</evidence>
<dbReference type="GO" id="GO:0006351">
    <property type="term" value="P:DNA-templated transcription"/>
    <property type="evidence" value="ECO:0007669"/>
    <property type="project" value="TreeGrafter"/>
</dbReference>
<keyword evidence="4" id="KW-0804">Transcription</keyword>
<dbReference type="InterPro" id="IPR058163">
    <property type="entry name" value="LysR-type_TF_proteobact-type"/>
</dbReference>
<dbReference type="GO" id="GO:0043565">
    <property type="term" value="F:sequence-specific DNA binding"/>
    <property type="evidence" value="ECO:0007669"/>
    <property type="project" value="TreeGrafter"/>
</dbReference>
<dbReference type="PANTHER" id="PTHR30537">
    <property type="entry name" value="HTH-TYPE TRANSCRIPTIONAL REGULATOR"/>
    <property type="match status" value="1"/>
</dbReference>
<evidence type="ECO:0000256" key="3">
    <source>
        <dbReference type="ARBA" id="ARBA00023125"/>
    </source>
</evidence>
<dbReference type="EMBL" id="CP072133">
    <property type="protein sequence ID" value="QTH70670.1"/>
    <property type="molecule type" value="Genomic_DNA"/>
</dbReference>
<keyword evidence="7" id="KW-1185">Reference proteome</keyword>
<protein>
    <submittedName>
        <fullName evidence="6">LysR family transcriptional regulator</fullName>
    </submittedName>
</protein>
<dbReference type="FunFam" id="1.10.10.10:FF:000001">
    <property type="entry name" value="LysR family transcriptional regulator"/>
    <property type="match status" value="1"/>
</dbReference>
<gene>
    <name evidence="6" type="ORF">J5O05_12095</name>
</gene>
<dbReference type="GO" id="GO:0003700">
    <property type="term" value="F:DNA-binding transcription factor activity"/>
    <property type="evidence" value="ECO:0007669"/>
    <property type="project" value="InterPro"/>
</dbReference>
<dbReference type="PROSITE" id="PS50931">
    <property type="entry name" value="HTH_LYSR"/>
    <property type="match status" value="1"/>
</dbReference>
<dbReference type="Gene3D" id="1.10.10.10">
    <property type="entry name" value="Winged helix-like DNA-binding domain superfamily/Winged helix DNA-binding domain"/>
    <property type="match status" value="1"/>
</dbReference>
<dbReference type="SUPFAM" id="SSF53850">
    <property type="entry name" value="Periplasmic binding protein-like II"/>
    <property type="match status" value="1"/>
</dbReference>